<dbReference type="GO" id="GO:0012505">
    <property type="term" value="C:endomembrane system"/>
    <property type="evidence" value="ECO:0007669"/>
    <property type="project" value="UniProtKB-SubCell"/>
</dbReference>
<reference evidence="8" key="1">
    <citation type="submission" date="2020-05" db="EMBL/GenBank/DDBJ databases">
        <authorList>
            <person name="Chiriac C."/>
            <person name="Salcher M."/>
            <person name="Ghai R."/>
            <person name="Kavagutti S V."/>
        </authorList>
    </citation>
    <scope>NUCLEOTIDE SEQUENCE</scope>
</reference>
<dbReference type="SUPFAM" id="SSF103473">
    <property type="entry name" value="MFS general substrate transporter"/>
    <property type="match status" value="1"/>
</dbReference>
<dbReference type="GO" id="GO:0016020">
    <property type="term" value="C:membrane"/>
    <property type="evidence" value="ECO:0007669"/>
    <property type="project" value="TreeGrafter"/>
</dbReference>
<feature type="transmembrane region" description="Helical" evidence="7">
    <location>
        <begin position="246"/>
        <end position="265"/>
    </location>
</feature>
<dbReference type="GO" id="GO:0022857">
    <property type="term" value="F:transmembrane transporter activity"/>
    <property type="evidence" value="ECO:0007669"/>
    <property type="project" value="InterPro"/>
</dbReference>
<name>A0A6J6G422_9ZZZZ</name>
<feature type="transmembrane region" description="Helical" evidence="7">
    <location>
        <begin position="21"/>
        <end position="42"/>
    </location>
</feature>
<keyword evidence="3" id="KW-0813">Transport</keyword>
<evidence type="ECO:0000256" key="5">
    <source>
        <dbReference type="ARBA" id="ARBA00022989"/>
    </source>
</evidence>
<evidence type="ECO:0000256" key="6">
    <source>
        <dbReference type="ARBA" id="ARBA00023136"/>
    </source>
</evidence>
<dbReference type="AlphaFoldDB" id="A0A6J6G422"/>
<dbReference type="InterPro" id="IPR011701">
    <property type="entry name" value="MFS"/>
</dbReference>
<accession>A0A6J6G422</accession>
<comment type="subcellular location">
    <subcellularLocation>
        <location evidence="1">Endomembrane system</location>
        <topology evidence="1">Multi-pass membrane protein</topology>
    </subcellularLocation>
</comment>
<feature type="transmembrane region" description="Helical" evidence="7">
    <location>
        <begin position="301"/>
        <end position="323"/>
    </location>
</feature>
<protein>
    <submittedName>
        <fullName evidence="8">Unannotated protein</fullName>
    </submittedName>
</protein>
<evidence type="ECO:0000256" key="1">
    <source>
        <dbReference type="ARBA" id="ARBA00004127"/>
    </source>
</evidence>
<gene>
    <name evidence="8" type="ORF">UFOPK1493_03969</name>
</gene>
<sequence length="400" mass="40911">MRATGGTDSGPAPTTGIWDRLTVTCALSFCVLVAGLSVGIVLGELRDELDISGVVAAAHGSAFGIGMLLLGAFGSGAVARVGRPAAFWGSCATVIGGITLLCLGRVWPVTLLGASLAGVACSMLVLLMPGIVADHHGDRRAAAYAAVNGIPGLAGISFSLLIGAVIASGASWRWPYALLTLGLGAAVLVVGRRVRIPASPATATRILPLFRRRDVALPYIHIVHAVLVEFPIGIWAVVYLKEVGGASSGLAASLGAIWGLFLFLVRMSLPRIVAVFGPWTRSVGFGLSACGALLMWTGPGLWMRVLGLTIVAIGAAGLYPLAVEGLYERAGADTVSLGFVTAIASGTAVTVGPLLLGVLADVVSLRHGLLFVPALALIGVYTARPRADRAKPELDLVTTG</sequence>
<feature type="transmembrane region" description="Helical" evidence="7">
    <location>
        <begin position="113"/>
        <end position="133"/>
    </location>
</feature>
<feature type="transmembrane region" description="Helical" evidence="7">
    <location>
        <begin position="365"/>
        <end position="383"/>
    </location>
</feature>
<dbReference type="EMBL" id="CAEZSR010000265">
    <property type="protein sequence ID" value="CAB4595320.1"/>
    <property type="molecule type" value="Genomic_DNA"/>
</dbReference>
<organism evidence="8">
    <name type="scientific">freshwater metagenome</name>
    <dbReference type="NCBI Taxonomy" id="449393"/>
    <lineage>
        <taxon>unclassified sequences</taxon>
        <taxon>metagenomes</taxon>
        <taxon>ecological metagenomes</taxon>
    </lineage>
</organism>
<feature type="transmembrane region" description="Helical" evidence="7">
    <location>
        <begin position="272"/>
        <end position="295"/>
    </location>
</feature>
<keyword evidence="4 7" id="KW-0812">Transmembrane</keyword>
<evidence type="ECO:0000313" key="8">
    <source>
        <dbReference type="EMBL" id="CAB4595320.1"/>
    </source>
</evidence>
<evidence type="ECO:0000256" key="3">
    <source>
        <dbReference type="ARBA" id="ARBA00022448"/>
    </source>
</evidence>
<feature type="transmembrane region" description="Helical" evidence="7">
    <location>
        <begin position="335"/>
        <end position="359"/>
    </location>
</feature>
<feature type="transmembrane region" description="Helical" evidence="7">
    <location>
        <begin position="174"/>
        <end position="194"/>
    </location>
</feature>
<dbReference type="InterPro" id="IPR036259">
    <property type="entry name" value="MFS_trans_sf"/>
</dbReference>
<evidence type="ECO:0000256" key="4">
    <source>
        <dbReference type="ARBA" id="ARBA00022692"/>
    </source>
</evidence>
<keyword evidence="5 7" id="KW-1133">Transmembrane helix</keyword>
<evidence type="ECO:0000256" key="2">
    <source>
        <dbReference type="ARBA" id="ARBA00008335"/>
    </source>
</evidence>
<comment type="similarity">
    <text evidence="2">Belongs to the major facilitator superfamily.</text>
</comment>
<dbReference type="Gene3D" id="1.20.1250.20">
    <property type="entry name" value="MFS general substrate transporter like domains"/>
    <property type="match status" value="2"/>
</dbReference>
<dbReference type="PANTHER" id="PTHR23514:SF3">
    <property type="entry name" value="BYPASS OF STOP CODON PROTEIN 6"/>
    <property type="match status" value="1"/>
</dbReference>
<feature type="transmembrane region" description="Helical" evidence="7">
    <location>
        <begin position="215"/>
        <end position="240"/>
    </location>
</feature>
<evidence type="ECO:0000256" key="7">
    <source>
        <dbReference type="SAM" id="Phobius"/>
    </source>
</evidence>
<feature type="transmembrane region" description="Helical" evidence="7">
    <location>
        <begin position="85"/>
        <end position="107"/>
    </location>
</feature>
<keyword evidence="6 7" id="KW-0472">Membrane</keyword>
<dbReference type="InterPro" id="IPR051788">
    <property type="entry name" value="MFS_Transporter"/>
</dbReference>
<proteinExistence type="inferred from homology"/>
<feature type="transmembrane region" description="Helical" evidence="7">
    <location>
        <begin position="54"/>
        <end position="73"/>
    </location>
</feature>
<dbReference type="PANTHER" id="PTHR23514">
    <property type="entry name" value="BYPASS OF STOP CODON PROTEIN 6"/>
    <property type="match status" value="1"/>
</dbReference>
<feature type="transmembrane region" description="Helical" evidence="7">
    <location>
        <begin position="145"/>
        <end position="168"/>
    </location>
</feature>
<dbReference type="Pfam" id="PF07690">
    <property type="entry name" value="MFS_1"/>
    <property type="match status" value="1"/>
</dbReference>